<sequence>MRRAAAAATLLLLLTGCAQSVDPIERLGRKAAEKMSPRCVRGPEQPLAGPRATWPNAGRSPDIHAPRAEPDRTAKRCPKTPPR</sequence>
<gene>
    <name evidence="3" type="ORF">FHS40_007880</name>
</gene>
<reference evidence="3 4" key="1">
    <citation type="submission" date="2020-08" db="EMBL/GenBank/DDBJ databases">
        <title>Genomic Encyclopedia of Type Strains, Phase III (KMG-III): the genomes of soil and plant-associated and newly described type strains.</title>
        <authorList>
            <person name="Whitman W."/>
        </authorList>
    </citation>
    <scope>NUCLEOTIDE SEQUENCE [LARGE SCALE GENOMIC DNA]</scope>
    <source>
        <strain evidence="3 4">CECT 3146</strain>
    </source>
</reference>
<evidence type="ECO:0008006" key="5">
    <source>
        <dbReference type="Google" id="ProtNLM"/>
    </source>
</evidence>
<accession>A0A7W8B542</accession>
<dbReference type="EMBL" id="JACHJD010000020">
    <property type="protein sequence ID" value="MBB5108758.1"/>
    <property type="molecule type" value="Genomic_DNA"/>
</dbReference>
<dbReference type="PROSITE" id="PS51257">
    <property type="entry name" value="PROKAR_LIPOPROTEIN"/>
    <property type="match status" value="1"/>
</dbReference>
<feature type="chain" id="PRO_5030635973" description="Lipoprotein" evidence="2">
    <location>
        <begin position="21"/>
        <end position="83"/>
    </location>
</feature>
<evidence type="ECO:0000313" key="4">
    <source>
        <dbReference type="Proteomes" id="UP000549009"/>
    </source>
</evidence>
<keyword evidence="4" id="KW-1185">Reference proteome</keyword>
<evidence type="ECO:0000313" key="3">
    <source>
        <dbReference type="EMBL" id="MBB5108758.1"/>
    </source>
</evidence>
<evidence type="ECO:0000256" key="2">
    <source>
        <dbReference type="SAM" id="SignalP"/>
    </source>
</evidence>
<name>A0A7W8B542_STRST</name>
<dbReference type="Proteomes" id="UP000549009">
    <property type="component" value="Unassembled WGS sequence"/>
</dbReference>
<comment type="caution">
    <text evidence="3">The sequence shown here is derived from an EMBL/GenBank/DDBJ whole genome shotgun (WGS) entry which is preliminary data.</text>
</comment>
<feature type="signal peptide" evidence="2">
    <location>
        <begin position="1"/>
        <end position="20"/>
    </location>
</feature>
<keyword evidence="2" id="KW-0732">Signal</keyword>
<proteinExistence type="predicted"/>
<feature type="compositionally biased region" description="Basic and acidic residues" evidence="1">
    <location>
        <begin position="61"/>
        <end position="74"/>
    </location>
</feature>
<organism evidence="3 4">
    <name type="scientific">Streptomyces spectabilis</name>
    <dbReference type="NCBI Taxonomy" id="68270"/>
    <lineage>
        <taxon>Bacteria</taxon>
        <taxon>Bacillati</taxon>
        <taxon>Actinomycetota</taxon>
        <taxon>Actinomycetes</taxon>
        <taxon>Kitasatosporales</taxon>
        <taxon>Streptomycetaceae</taxon>
        <taxon>Streptomyces</taxon>
    </lineage>
</organism>
<dbReference type="AlphaFoldDB" id="A0A7W8B542"/>
<evidence type="ECO:0000256" key="1">
    <source>
        <dbReference type="SAM" id="MobiDB-lite"/>
    </source>
</evidence>
<feature type="region of interest" description="Disordered" evidence="1">
    <location>
        <begin position="31"/>
        <end position="83"/>
    </location>
</feature>
<protein>
    <recommendedName>
        <fullName evidence="5">Lipoprotein</fullName>
    </recommendedName>
</protein>